<sequence>MLLYEFYNETIALKSVNLLKVPLYILKEMQKEVEIYKDLADIQVKAEVQLSIDNSVLVVDVSDSIVD</sequence>
<dbReference type="EMBL" id="CAJVPP010001478">
    <property type="protein sequence ID" value="CAG8557902.1"/>
    <property type="molecule type" value="Genomic_DNA"/>
</dbReference>
<reference evidence="1" key="1">
    <citation type="submission" date="2021-06" db="EMBL/GenBank/DDBJ databases">
        <authorList>
            <person name="Kallberg Y."/>
            <person name="Tangrot J."/>
            <person name="Rosling A."/>
        </authorList>
    </citation>
    <scope>NUCLEOTIDE SEQUENCE</scope>
    <source>
        <strain evidence="1">87-6 pot B 2015</strain>
    </source>
</reference>
<dbReference type="AlphaFoldDB" id="A0A9N9B7A9"/>
<comment type="caution">
    <text evidence="1">The sequence shown here is derived from an EMBL/GenBank/DDBJ whole genome shotgun (WGS) entry which is preliminary data.</text>
</comment>
<proteinExistence type="predicted"/>
<name>A0A9N9B7A9_FUNMO</name>
<evidence type="ECO:0000313" key="1">
    <source>
        <dbReference type="EMBL" id="CAG8557902.1"/>
    </source>
</evidence>
<dbReference type="Proteomes" id="UP000789375">
    <property type="component" value="Unassembled WGS sequence"/>
</dbReference>
<keyword evidence="2" id="KW-1185">Reference proteome</keyword>
<accession>A0A9N9B7A9</accession>
<evidence type="ECO:0000313" key="2">
    <source>
        <dbReference type="Proteomes" id="UP000789375"/>
    </source>
</evidence>
<protein>
    <submittedName>
        <fullName evidence="1">5796_t:CDS:1</fullName>
    </submittedName>
</protein>
<gene>
    <name evidence="1" type="ORF">FMOSSE_LOCUS6807</name>
</gene>
<organism evidence="1 2">
    <name type="scientific">Funneliformis mosseae</name>
    <name type="common">Endomycorrhizal fungus</name>
    <name type="synonym">Glomus mosseae</name>
    <dbReference type="NCBI Taxonomy" id="27381"/>
    <lineage>
        <taxon>Eukaryota</taxon>
        <taxon>Fungi</taxon>
        <taxon>Fungi incertae sedis</taxon>
        <taxon>Mucoromycota</taxon>
        <taxon>Glomeromycotina</taxon>
        <taxon>Glomeromycetes</taxon>
        <taxon>Glomerales</taxon>
        <taxon>Glomeraceae</taxon>
        <taxon>Funneliformis</taxon>
    </lineage>
</organism>